<dbReference type="CDD" id="cd18577">
    <property type="entry name" value="ABC_6TM_Pgp_ABCB1_D1_like"/>
    <property type="match status" value="1"/>
</dbReference>
<evidence type="ECO:0000256" key="8">
    <source>
        <dbReference type="ARBA" id="ARBA00022989"/>
    </source>
</evidence>
<dbReference type="Gene3D" id="3.40.50.300">
    <property type="entry name" value="P-loop containing nucleotide triphosphate hydrolases"/>
    <property type="match status" value="2"/>
</dbReference>
<comment type="subcellular location">
    <subcellularLocation>
        <location evidence="1">Cell membrane</location>
        <topology evidence="1">Multi-pass membrane protein</topology>
    </subcellularLocation>
</comment>
<dbReference type="SUPFAM" id="SSF90123">
    <property type="entry name" value="ABC transporter transmembrane region"/>
    <property type="match status" value="2"/>
</dbReference>
<dbReference type="FunFam" id="3.40.50.300:FF:000302">
    <property type="entry name" value="ATP-binding cassette subfamily B member 5"/>
    <property type="match status" value="1"/>
</dbReference>
<evidence type="ECO:0000256" key="1">
    <source>
        <dbReference type="ARBA" id="ARBA00004651"/>
    </source>
</evidence>
<proteinExistence type="inferred from homology"/>
<keyword evidence="5 11" id="KW-0812">Transmembrane</keyword>
<feature type="transmembrane region" description="Helical" evidence="11">
    <location>
        <begin position="255"/>
        <end position="278"/>
    </location>
</feature>
<feature type="transmembrane region" description="Helical" evidence="11">
    <location>
        <begin position="158"/>
        <end position="179"/>
    </location>
</feature>
<dbReference type="PROSITE" id="PS50893">
    <property type="entry name" value="ABC_TRANSPORTER_2"/>
    <property type="match status" value="2"/>
</dbReference>
<evidence type="ECO:0000256" key="9">
    <source>
        <dbReference type="ARBA" id="ARBA00023136"/>
    </source>
</evidence>
<reference evidence="14 15" key="1">
    <citation type="journal article" date="2023" name="IMA Fungus">
        <title>Comparative genomic study of the Penicillium genus elucidates a diverse pangenome and 15 lateral gene transfer events.</title>
        <authorList>
            <person name="Petersen C."/>
            <person name="Sorensen T."/>
            <person name="Nielsen M.R."/>
            <person name="Sondergaard T.E."/>
            <person name="Sorensen J.L."/>
            <person name="Fitzpatrick D.A."/>
            <person name="Frisvad J.C."/>
            <person name="Nielsen K.L."/>
        </authorList>
    </citation>
    <scope>NUCLEOTIDE SEQUENCE [LARGE SCALE GENOMIC DNA]</scope>
    <source>
        <strain evidence="14 15">IBT 35679</strain>
    </source>
</reference>
<dbReference type="GO" id="GO:0015421">
    <property type="term" value="F:ABC-type oligopeptide transporter activity"/>
    <property type="evidence" value="ECO:0007669"/>
    <property type="project" value="TreeGrafter"/>
</dbReference>
<dbReference type="Proteomes" id="UP001220324">
    <property type="component" value="Unassembled WGS sequence"/>
</dbReference>
<keyword evidence="4" id="KW-1003">Cell membrane</keyword>
<dbReference type="SMART" id="SM00382">
    <property type="entry name" value="AAA"/>
    <property type="match status" value="2"/>
</dbReference>
<dbReference type="InterPro" id="IPR003593">
    <property type="entry name" value="AAA+_ATPase"/>
</dbReference>
<dbReference type="FunFam" id="3.40.50.300:FF:000251">
    <property type="entry name" value="ABC transporter B family member 19"/>
    <property type="match status" value="1"/>
</dbReference>
<dbReference type="CDD" id="cd18578">
    <property type="entry name" value="ABC_6TM_Pgp_ABCB1_D2_like"/>
    <property type="match status" value="1"/>
</dbReference>
<dbReference type="EMBL" id="JAQIZZ010000005">
    <property type="protein sequence ID" value="KAJ5540569.1"/>
    <property type="molecule type" value="Genomic_DNA"/>
</dbReference>
<evidence type="ECO:0000259" key="12">
    <source>
        <dbReference type="PROSITE" id="PS50893"/>
    </source>
</evidence>
<sequence length="1477" mass="162614">MRRPDSTQKQDFSALAVELVEVPVKKGAIDLNKELPNPHLDLPISAYHLLPDEKDSVASPLSEEDAIYAHLPHDEKHILKSQLDQLNPTISLFGLYKFASRRDLIIVAISAICAITAGIAHPLFAIIFGSMSSDFAKVSIGAMEKEAFMQELNHKVVYYLYLGIGEFFTVYISMVGFMHTGEHVTQQIREKYLEAILRQNIGYFDKQGAGEITTRITGDTNLIQEGISEKVGLTLTAISTFVTAFIVAYCKYAKLAGICTSTVVAMVLLGSIGSRFIVKYSELSLQSYGAGGTVAEEVISSIRNATAFGTQDKLARQYETHLKMAERWGTRMQMATGLLVASMFSIMFLNYGLGFWMGSRYLVKGEIDVGAVLTILMAILTGSFSLGNISPNAQAFTNAVAAGTKIFGAIERNSPLNPSSDEGMCLPSINGDIRFENVKHIYPSRPDVTIMKNMNLTCPAGTVTALVGPSGSGKSTAVGLIERFYLPVSGTVSLDGHDLGTLNLRWLRQQIALVSQEPTLFRASISQNIRYGLIGTRHEYKPEWRIRELIENAARMANAHDFITALPEGYETNVGQSGLLLSGGQKQRIAIARAVVSNPKILLLDEATSALDTKSEGVVQAALDKAAEGRTTIVIAHRLSTIKNADNIVVFVKGEIQEQGTHDELLEKKGHYHSLVAAQHIAETKKDDDELDPDMLIEQSVASNRIKTMWRASTADPNSMFRRGSVARHGSVMRQGSIVRRSSVIRQGSVVRHSSVIRQGSVIHHEHLDRHRSMARRESIAHPCSVLRPHSVFHSAMRGSWNRGSLIRPPTFYPDRNQRATMLLRPEDRAALGMFSQDISNTMDSIKAVNPTEYLRHSYIGMEEAGGDDCNSSFILAEEEPQEPQQYSLFSLIKFTFEFNAGEWKVLAVGFVFAMLAGCGQPIQAFLYSQAIGAISLPPSEYKELRSDVDFWSLMFFVTGVTQFFTSGAMGISFAYCSERLICNARSKAFRAILRQDMNFFDREENSVGALTSFLSTQTKSLAGISGQTLGTILSCSTTLVVSIIIGLAFSWQLALVIMCGVPILLACGYYRFEMLARFQSRSKNAYAQSAAYACEATSAIRTVAALTREDDVARHFHLQLEAQTHSSLLAVAKSSTLYAASMAMVFFCVALGFWWGGTLVSRGDLSLLGFFVCFTEILFGAQSAGTVFSFSPDMGKAKNAAIQTRILLEREPPIDTWSEEGERVWKMEGEVEFRDVHFSYPTRPDQPVLRGLDLTVKPGQYVALVGPSGCGKSTTISLLERFYDCVDGGVYVDGRNIADLNVKSYREHLALVSQEPTLYQGTIKENIMLGVERRHASDADIEKACRDANIYDFITSLPDGFNTIVGNKGGMLSGGQKQRVAIARALLRRPKILLLDEATSALDSESEKIVQTALDAAAKGRTTIAVAHRLSTIRNADIIYVFEDGKVAEAGNHIELMRKRGRYYELVNLQSLERTA</sequence>
<dbReference type="InterPro" id="IPR017871">
    <property type="entry name" value="ABC_transporter-like_CS"/>
</dbReference>
<dbReference type="InterPro" id="IPR036640">
    <property type="entry name" value="ABC1_TM_sf"/>
</dbReference>
<evidence type="ECO:0000256" key="11">
    <source>
        <dbReference type="SAM" id="Phobius"/>
    </source>
</evidence>
<dbReference type="PROSITE" id="PS00211">
    <property type="entry name" value="ABC_TRANSPORTER_1"/>
    <property type="match status" value="2"/>
</dbReference>
<evidence type="ECO:0000259" key="13">
    <source>
        <dbReference type="PROSITE" id="PS50929"/>
    </source>
</evidence>
<evidence type="ECO:0008006" key="16">
    <source>
        <dbReference type="Google" id="ProtNLM"/>
    </source>
</evidence>
<feature type="domain" description="ABC transmembrane type-1" evidence="13">
    <location>
        <begin position="108"/>
        <end position="398"/>
    </location>
</feature>
<dbReference type="InterPro" id="IPR027417">
    <property type="entry name" value="P-loop_NTPase"/>
</dbReference>
<dbReference type="PANTHER" id="PTHR43394">
    <property type="entry name" value="ATP-DEPENDENT PERMEASE MDL1, MITOCHONDRIAL"/>
    <property type="match status" value="1"/>
</dbReference>
<feature type="transmembrane region" description="Helical" evidence="11">
    <location>
        <begin position="951"/>
        <end position="977"/>
    </location>
</feature>
<evidence type="ECO:0000256" key="3">
    <source>
        <dbReference type="ARBA" id="ARBA00022448"/>
    </source>
</evidence>
<evidence type="ECO:0000256" key="7">
    <source>
        <dbReference type="ARBA" id="ARBA00022840"/>
    </source>
</evidence>
<evidence type="ECO:0000256" key="6">
    <source>
        <dbReference type="ARBA" id="ARBA00022741"/>
    </source>
</evidence>
<feature type="domain" description="ABC transporter" evidence="12">
    <location>
        <begin position="1232"/>
        <end position="1470"/>
    </location>
</feature>
<dbReference type="GO" id="GO:0090374">
    <property type="term" value="P:oligopeptide export from mitochondrion"/>
    <property type="evidence" value="ECO:0007669"/>
    <property type="project" value="TreeGrafter"/>
</dbReference>
<dbReference type="InterPro" id="IPR003439">
    <property type="entry name" value="ABC_transporter-like_ATP-bd"/>
</dbReference>
<keyword evidence="3" id="KW-0813">Transport</keyword>
<evidence type="ECO:0000256" key="10">
    <source>
        <dbReference type="ARBA" id="ARBA00023180"/>
    </source>
</evidence>
<feature type="transmembrane region" description="Helical" evidence="11">
    <location>
        <begin position="1030"/>
        <end position="1050"/>
    </location>
</feature>
<feature type="transmembrane region" description="Helical" evidence="11">
    <location>
        <begin position="334"/>
        <end position="357"/>
    </location>
</feature>
<feature type="transmembrane region" description="Helical" evidence="11">
    <location>
        <begin position="1137"/>
        <end position="1156"/>
    </location>
</feature>
<dbReference type="InterPro" id="IPR039421">
    <property type="entry name" value="Type_1_exporter"/>
</dbReference>
<dbReference type="PANTHER" id="PTHR43394:SF27">
    <property type="entry name" value="ATP-DEPENDENT TRANSLOCASE ABCB1-LIKE"/>
    <property type="match status" value="1"/>
</dbReference>
<dbReference type="PROSITE" id="PS50929">
    <property type="entry name" value="ABC_TM1F"/>
    <property type="match status" value="2"/>
</dbReference>
<keyword evidence="8 11" id="KW-1133">Transmembrane helix</keyword>
<keyword evidence="10" id="KW-0325">Glycoprotein</keyword>
<feature type="domain" description="ABC transporter" evidence="12">
    <location>
        <begin position="433"/>
        <end position="678"/>
    </location>
</feature>
<feature type="transmembrane region" description="Helical" evidence="11">
    <location>
        <begin position="369"/>
        <end position="389"/>
    </location>
</feature>
<comment type="caution">
    <text evidence="14">The sequence shown here is derived from an EMBL/GenBank/DDBJ whole genome shotgun (WGS) entry which is preliminary data.</text>
</comment>
<keyword evidence="15" id="KW-1185">Reference proteome</keyword>
<feature type="transmembrane region" description="Helical" evidence="11">
    <location>
        <begin position="1056"/>
        <end position="1073"/>
    </location>
</feature>
<dbReference type="SUPFAM" id="SSF52540">
    <property type="entry name" value="P-loop containing nucleoside triphosphate hydrolases"/>
    <property type="match status" value="2"/>
</dbReference>
<name>A0AAD6GEJ0_9EURO</name>
<dbReference type="InterPro" id="IPR011527">
    <property type="entry name" value="ABC1_TM_dom"/>
</dbReference>
<dbReference type="FunFam" id="1.20.1560.10:FF:000102">
    <property type="entry name" value="ABC multidrug transporter Mdr1"/>
    <property type="match status" value="1"/>
</dbReference>
<dbReference type="Pfam" id="PF00005">
    <property type="entry name" value="ABC_tran"/>
    <property type="match status" value="2"/>
</dbReference>
<gene>
    <name evidence="14" type="ORF">N7494_005645</name>
</gene>
<accession>A0AAD6GEJ0</accession>
<evidence type="ECO:0000256" key="5">
    <source>
        <dbReference type="ARBA" id="ARBA00022692"/>
    </source>
</evidence>
<feature type="transmembrane region" description="Helical" evidence="11">
    <location>
        <begin position="231"/>
        <end position="249"/>
    </location>
</feature>
<keyword evidence="6" id="KW-0547">Nucleotide-binding</keyword>
<evidence type="ECO:0000313" key="14">
    <source>
        <dbReference type="EMBL" id="KAJ5540569.1"/>
    </source>
</evidence>
<dbReference type="CDD" id="cd03249">
    <property type="entry name" value="ABC_MTABC3_MDL1_MDL2"/>
    <property type="match status" value="2"/>
</dbReference>
<feature type="transmembrane region" description="Helical" evidence="11">
    <location>
        <begin position="104"/>
        <end position="128"/>
    </location>
</feature>
<dbReference type="Pfam" id="PF00664">
    <property type="entry name" value="ABC_membrane"/>
    <property type="match status" value="2"/>
</dbReference>
<organism evidence="14 15">
    <name type="scientific">Penicillium frequentans</name>
    <dbReference type="NCBI Taxonomy" id="3151616"/>
    <lineage>
        <taxon>Eukaryota</taxon>
        <taxon>Fungi</taxon>
        <taxon>Dikarya</taxon>
        <taxon>Ascomycota</taxon>
        <taxon>Pezizomycotina</taxon>
        <taxon>Eurotiomycetes</taxon>
        <taxon>Eurotiomycetidae</taxon>
        <taxon>Eurotiales</taxon>
        <taxon>Aspergillaceae</taxon>
        <taxon>Penicillium</taxon>
    </lineage>
</organism>
<feature type="transmembrane region" description="Helical" evidence="11">
    <location>
        <begin position="1168"/>
        <end position="1191"/>
    </location>
</feature>
<dbReference type="GO" id="GO:0016887">
    <property type="term" value="F:ATP hydrolysis activity"/>
    <property type="evidence" value="ECO:0007669"/>
    <property type="project" value="InterPro"/>
</dbReference>
<keyword evidence="7" id="KW-0067">ATP-binding</keyword>
<protein>
    <recommendedName>
        <fullName evidence="16">Leptomycin B resistance protein pmd1</fullName>
    </recommendedName>
</protein>
<feature type="domain" description="ABC transmembrane type-1" evidence="13">
    <location>
        <begin position="908"/>
        <end position="1197"/>
    </location>
</feature>
<dbReference type="FunFam" id="1.20.1560.10:FF:000009">
    <property type="entry name" value="ABC transporter B family member 1"/>
    <property type="match status" value="1"/>
</dbReference>
<dbReference type="GO" id="GO:0005524">
    <property type="term" value="F:ATP binding"/>
    <property type="evidence" value="ECO:0007669"/>
    <property type="project" value="UniProtKB-KW"/>
</dbReference>
<feature type="transmembrane region" description="Helical" evidence="11">
    <location>
        <begin position="906"/>
        <end position="931"/>
    </location>
</feature>
<dbReference type="Gene3D" id="1.20.1560.10">
    <property type="entry name" value="ABC transporter type 1, transmembrane domain"/>
    <property type="match status" value="2"/>
</dbReference>
<evidence type="ECO:0000313" key="15">
    <source>
        <dbReference type="Proteomes" id="UP001220324"/>
    </source>
</evidence>
<comment type="similarity">
    <text evidence="2">Belongs to the ABC transporter superfamily. ABCB family. Multidrug resistance exporter (TC 3.A.1.201) subfamily.</text>
</comment>
<evidence type="ECO:0000256" key="4">
    <source>
        <dbReference type="ARBA" id="ARBA00022475"/>
    </source>
</evidence>
<dbReference type="GO" id="GO:0005886">
    <property type="term" value="C:plasma membrane"/>
    <property type="evidence" value="ECO:0007669"/>
    <property type="project" value="UniProtKB-SubCell"/>
</dbReference>
<evidence type="ECO:0000256" key="2">
    <source>
        <dbReference type="ARBA" id="ARBA00007577"/>
    </source>
</evidence>
<dbReference type="GO" id="GO:0005743">
    <property type="term" value="C:mitochondrial inner membrane"/>
    <property type="evidence" value="ECO:0007669"/>
    <property type="project" value="TreeGrafter"/>
</dbReference>
<keyword evidence="9 11" id="KW-0472">Membrane</keyword>